<evidence type="ECO:0000313" key="3">
    <source>
        <dbReference type="Proteomes" id="UP000297452"/>
    </source>
</evidence>
<name>A0A4Z1I6R6_9HELO</name>
<organism evidence="2 3">
    <name type="scientific">Botryotinia narcissicola</name>
    <dbReference type="NCBI Taxonomy" id="278944"/>
    <lineage>
        <taxon>Eukaryota</taxon>
        <taxon>Fungi</taxon>
        <taxon>Dikarya</taxon>
        <taxon>Ascomycota</taxon>
        <taxon>Pezizomycotina</taxon>
        <taxon>Leotiomycetes</taxon>
        <taxon>Helotiales</taxon>
        <taxon>Sclerotiniaceae</taxon>
        <taxon>Botryotinia</taxon>
    </lineage>
</organism>
<gene>
    <name evidence="2" type="ORF">BOTNAR_0265g00020</name>
</gene>
<accession>A0A4Z1I6R6</accession>
<keyword evidence="3" id="KW-1185">Reference proteome</keyword>
<feature type="region of interest" description="Disordered" evidence="1">
    <location>
        <begin position="52"/>
        <end position="97"/>
    </location>
</feature>
<evidence type="ECO:0000313" key="2">
    <source>
        <dbReference type="EMBL" id="TGO54520.1"/>
    </source>
</evidence>
<dbReference type="AlphaFoldDB" id="A0A4Z1I6R6"/>
<comment type="caution">
    <text evidence="2">The sequence shown here is derived from an EMBL/GenBank/DDBJ whole genome shotgun (WGS) entry which is preliminary data.</text>
</comment>
<sequence>MPARHLNLPHQQPLNPRHRSLTDGVRTAISSETRPLRLVNNTRRYREALCGRGKKRNTWIDARNLRDNGPRRKAERKGQTRGAGRETGSQGTPRSAA</sequence>
<feature type="compositionally biased region" description="Basic and acidic residues" evidence="1">
    <location>
        <begin position="63"/>
        <end position="78"/>
    </location>
</feature>
<proteinExistence type="predicted"/>
<feature type="compositionally biased region" description="Polar residues" evidence="1">
    <location>
        <begin position="87"/>
        <end position="97"/>
    </location>
</feature>
<protein>
    <submittedName>
        <fullName evidence="2">Uncharacterized protein</fullName>
    </submittedName>
</protein>
<evidence type="ECO:0000256" key="1">
    <source>
        <dbReference type="SAM" id="MobiDB-lite"/>
    </source>
</evidence>
<reference evidence="2 3" key="1">
    <citation type="submission" date="2017-12" db="EMBL/GenBank/DDBJ databases">
        <title>Comparative genomics of Botrytis spp.</title>
        <authorList>
            <person name="Valero-Jimenez C.A."/>
            <person name="Tapia P."/>
            <person name="Veloso J."/>
            <person name="Silva-Moreno E."/>
            <person name="Staats M."/>
            <person name="Valdes J.H."/>
            <person name="Van Kan J.A.L."/>
        </authorList>
    </citation>
    <scope>NUCLEOTIDE SEQUENCE [LARGE SCALE GENOMIC DNA]</scope>
    <source>
        <strain evidence="2 3">MUCL2120</strain>
    </source>
</reference>
<feature type="region of interest" description="Disordered" evidence="1">
    <location>
        <begin position="1"/>
        <end position="23"/>
    </location>
</feature>
<dbReference type="OrthoDB" id="10507858at2759"/>
<dbReference type="Proteomes" id="UP000297452">
    <property type="component" value="Unassembled WGS sequence"/>
</dbReference>
<dbReference type="EMBL" id="PQXJ01000265">
    <property type="protein sequence ID" value="TGO54520.1"/>
    <property type="molecule type" value="Genomic_DNA"/>
</dbReference>